<evidence type="ECO:0000256" key="4">
    <source>
        <dbReference type="ARBA" id="ARBA00019403"/>
    </source>
</evidence>
<dbReference type="EC" id="3.2.2.27" evidence="3"/>
<dbReference type="InterPro" id="IPR051536">
    <property type="entry name" value="UDG_Type-4/5"/>
</dbReference>
<comment type="catalytic activity">
    <reaction evidence="1">
        <text>Hydrolyzes single-stranded DNA or mismatched double-stranded DNA and polynucleotides, releasing free uracil.</text>
        <dbReference type="EC" id="3.2.2.27"/>
    </reaction>
</comment>
<dbReference type="CDD" id="cd10030">
    <property type="entry name" value="UDG-F4_TTUDGA_SPO1dp_like"/>
    <property type="match status" value="1"/>
</dbReference>
<dbReference type="GO" id="GO:0051539">
    <property type="term" value="F:4 iron, 4 sulfur cluster binding"/>
    <property type="evidence" value="ECO:0007669"/>
    <property type="project" value="UniProtKB-KW"/>
</dbReference>
<dbReference type="HOGENOM" id="CLU_044815_1_2_6"/>
<evidence type="ECO:0000256" key="6">
    <source>
        <dbReference type="ARBA" id="ARBA00022723"/>
    </source>
</evidence>
<name>D5C4I1_NITHN</name>
<evidence type="ECO:0000256" key="3">
    <source>
        <dbReference type="ARBA" id="ARBA00012030"/>
    </source>
</evidence>
<evidence type="ECO:0000313" key="14">
    <source>
        <dbReference type="Proteomes" id="UP000001844"/>
    </source>
</evidence>
<evidence type="ECO:0000256" key="9">
    <source>
        <dbReference type="ARBA" id="ARBA00023004"/>
    </source>
</evidence>
<dbReference type="PANTHER" id="PTHR33693">
    <property type="entry name" value="TYPE-5 URACIL-DNA GLYCOSYLASE"/>
    <property type="match status" value="1"/>
</dbReference>
<dbReference type="eggNOG" id="COG1573">
    <property type="taxonomic scope" value="Bacteria"/>
</dbReference>
<dbReference type="NCBIfam" id="TIGR00758">
    <property type="entry name" value="UDG_fam4"/>
    <property type="match status" value="1"/>
</dbReference>
<evidence type="ECO:0000256" key="8">
    <source>
        <dbReference type="ARBA" id="ARBA00022801"/>
    </source>
</evidence>
<keyword evidence="9" id="KW-0408">Iron</keyword>
<dbReference type="GO" id="GO:0046872">
    <property type="term" value="F:metal ion binding"/>
    <property type="evidence" value="ECO:0007669"/>
    <property type="project" value="UniProtKB-KW"/>
</dbReference>
<evidence type="ECO:0000313" key="13">
    <source>
        <dbReference type="EMBL" id="ADE15165.1"/>
    </source>
</evidence>
<dbReference type="EMBL" id="CP001798">
    <property type="protein sequence ID" value="ADE15165.1"/>
    <property type="molecule type" value="Genomic_DNA"/>
</dbReference>
<dbReference type="GO" id="GO:0004844">
    <property type="term" value="F:uracil DNA N-glycosylase activity"/>
    <property type="evidence" value="ECO:0007669"/>
    <property type="project" value="UniProtKB-EC"/>
</dbReference>
<keyword evidence="8" id="KW-0378">Hydrolase</keyword>
<evidence type="ECO:0000256" key="11">
    <source>
        <dbReference type="ARBA" id="ARBA00023204"/>
    </source>
</evidence>
<dbReference type="Proteomes" id="UP000001844">
    <property type="component" value="Chromosome"/>
</dbReference>
<keyword evidence="14" id="KW-1185">Reference proteome</keyword>
<accession>D5C4I1</accession>
<dbReference type="KEGG" id="nhl:Nhal_2061"/>
<dbReference type="RefSeq" id="WP_013033030.1">
    <property type="nucleotide sequence ID" value="NC_013960.1"/>
</dbReference>
<dbReference type="InterPro" id="IPR005273">
    <property type="entry name" value="Ura-DNA_glyco_family4"/>
</dbReference>
<dbReference type="InterPro" id="IPR036895">
    <property type="entry name" value="Uracil-DNA_glycosylase-like_sf"/>
</dbReference>
<evidence type="ECO:0000256" key="2">
    <source>
        <dbReference type="ARBA" id="ARBA00006521"/>
    </source>
</evidence>
<reference evidence="14" key="1">
    <citation type="submission" date="2010-04" db="EMBL/GenBank/DDBJ databases">
        <title>Complete genome sequence of Nitrosococcus halophilus Nc4, a salt-adapted, aerobic obligate ammonia-oxidizing sulfur purple bacterium.</title>
        <authorList>
            <consortium name="US DOE Joint Genome Institute"/>
            <person name="Campbell M.A."/>
            <person name="Malfatti S.A."/>
            <person name="Chain P.S.G."/>
            <person name="Heidelberg J.F."/>
            <person name="Ward B.B."/>
            <person name="Klotz M.G."/>
        </authorList>
    </citation>
    <scope>NUCLEOTIDE SEQUENCE [LARGE SCALE GENOMIC DNA]</scope>
    <source>
        <strain evidence="14">Nc4</strain>
    </source>
</reference>
<evidence type="ECO:0000256" key="10">
    <source>
        <dbReference type="ARBA" id="ARBA00023014"/>
    </source>
</evidence>
<keyword evidence="6" id="KW-0479">Metal-binding</keyword>
<feature type="domain" description="Uracil-DNA glycosylase-like" evidence="12">
    <location>
        <begin position="38"/>
        <end position="190"/>
    </location>
</feature>
<dbReference type="Gene3D" id="3.40.470.10">
    <property type="entry name" value="Uracil-DNA glycosylase-like domain"/>
    <property type="match status" value="1"/>
</dbReference>
<gene>
    <name evidence="13" type="ordered locus">Nhal_2061</name>
</gene>
<keyword evidence="7" id="KW-0227">DNA damage</keyword>
<dbReference type="SMART" id="SM00986">
    <property type="entry name" value="UDG"/>
    <property type="match status" value="1"/>
</dbReference>
<dbReference type="SMART" id="SM00987">
    <property type="entry name" value="UreE_C"/>
    <property type="match status" value="1"/>
</dbReference>
<dbReference type="Pfam" id="PF03167">
    <property type="entry name" value="UDG"/>
    <property type="match status" value="1"/>
</dbReference>
<dbReference type="SUPFAM" id="SSF52141">
    <property type="entry name" value="Uracil-DNA glycosylase-like"/>
    <property type="match status" value="1"/>
</dbReference>
<evidence type="ECO:0000256" key="1">
    <source>
        <dbReference type="ARBA" id="ARBA00001400"/>
    </source>
</evidence>
<protein>
    <recommendedName>
        <fullName evidence="4">Type-4 uracil-DNA glycosylase</fullName>
        <ecNumber evidence="3">3.2.2.27</ecNumber>
    </recommendedName>
</protein>
<proteinExistence type="inferred from homology"/>
<sequence length="194" mass="21755">MQTPLDEQLEKVATLNELKQLCEHYLGSEVSKGEKFVFGEGSPQAEVMIIGEAPGVQEAKTGRPFVGNAGKLLNTLLNQIGLEREQIYISNILKTHPSGNRKPYRGEIKKELPFLLRQIELLRPKLLVLLGATALQALYDPKAKITELRGNWIEVKNLPTFVTYHPAAALRDETKKKTLEHDFSKLQERLASAV</sequence>
<dbReference type="OrthoDB" id="5290748at2"/>
<dbReference type="PANTHER" id="PTHR33693:SF1">
    <property type="entry name" value="TYPE-4 URACIL-DNA GLYCOSYLASE"/>
    <property type="match status" value="1"/>
</dbReference>
<keyword evidence="11" id="KW-0234">DNA repair</keyword>
<dbReference type="GO" id="GO:0006281">
    <property type="term" value="P:DNA repair"/>
    <property type="evidence" value="ECO:0007669"/>
    <property type="project" value="UniProtKB-KW"/>
</dbReference>
<evidence type="ECO:0000256" key="7">
    <source>
        <dbReference type="ARBA" id="ARBA00022763"/>
    </source>
</evidence>
<keyword evidence="10" id="KW-0411">Iron-sulfur</keyword>
<dbReference type="STRING" id="472759.Nhal_2061"/>
<dbReference type="AlphaFoldDB" id="D5C4I1"/>
<dbReference type="InterPro" id="IPR005122">
    <property type="entry name" value="Uracil-DNA_glycosylase-like"/>
</dbReference>
<evidence type="ECO:0000256" key="5">
    <source>
        <dbReference type="ARBA" id="ARBA00022485"/>
    </source>
</evidence>
<comment type="similarity">
    <text evidence="2">Belongs to the uracil-DNA glycosylase (UDG) superfamily. Type 4 (UDGa) family.</text>
</comment>
<keyword evidence="5" id="KW-0004">4Fe-4S</keyword>
<evidence type="ECO:0000259" key="12">
    <source>
        <dbReference type="SMART" id="SM00986"/>
    </source>
</evidence>
<organism evidence="13 14">
    <name type="scientific">Nitrosococcus halophilus (strain Nc4)</name>
    <dbReference type="NCBI Taxonomy" id="472759"/>
    <lineage>
        <taxon>Bacteria</taxon>
        <taxon>Pseudomonadati</taxon>
        <taxon>Pseudomonadota</taxon>
        <taxon>Gammaproteobacteria</taxon>
        <taxon>Chromatiales</taxon>
        <taxon>Chromatiaceae</taxon>
        <taxon>Nitrosococcus</taxon>
    </lineage>
</organism>